<evidence type="ECO:0000313" key="2">
    <source>
        <dbReference type="EMBL" id="MBF4433498.1"/>
    </source>
</evidence>
<dbReference type="Gene3D" id="3.10.450.40">
    <property type="match status" value="1"/>
</dbReference>
<comment type="caution">
    <text evidence="2">The sequence shown here is derived from an EMBL/GenBank/DDBJ whole genome shotgun (WGS) entry which is preliminary data.</text>
</comment>
<keyword evidence="3" id="KW-1185">Reference proteome</keyword>
<dbReference type="Proteomes" id="UP000726136">
    <property type="component" value="Unassembled WGS sequence"/>
</dbReference>
<dbReference type="EMBL" id="SCLC01000001">
    <property type="protein sequence ID" value="MBF4433498.1"/>
    <property type="molecule type" value="Genomic_DNA"/>
</dbReference>
<name>A0AAW4BFA1_VIBAN</name>
<dbReference type="Pfam" id="PF11523">
    <property type="entry name" value="DUF3223"/>
    <property type="match status" value="1"/>
</dbReference>
<reference evidence="2 3" key="1">
    <citation type="journal article" date="2021" name="PeerJ">
        <title>Analysis of 44 Vibrio anguillarum genomes reveals high genetic diversity.</title>
        <authorList>
            <person name="Hansen M.J."/>
            <person name="Dalsgaard I."/>
        </authorList>
    </citation>
    <scope>NUCLEOTIDE SEQUENCE</scope>
    <source>
        <strain evidence="1 3">040915-1/1B</strain>
        <strain evidence="2">850617-1/1</strain>
    </source>
</reference>
<proteinExistence type="predicted"/>
<evidence type="ECO:0000313" key="1">
    <source>
        <dbReference type="EMBL" id="MBF4375813.1"/>
    </source>
</evidence>
<dbReference type="Proteomes" id="UP000786185">
    <property type="component" value="Unassembled WGS sequence"/>
</dbReference>
<protein>
    <submittedName>
        <fullName evidence="2">DUF3223 domain-containing protein</fullName>
    </submittedName>
</protein>
<sequence length="194" mass="22386">MAKPVELANGTSFKSQSEAKKYFRSILNSSNPDKSFTPNDAEFSNILALYKRHPEFRWKTKEVSLIKEFIIKNSGQFHTKCFHVVHHDGSLADWSYITAISSQLKSQFQCFIDGARSLLESSSYNFRDADFKAKCARFIESQGFTTDTFPSNWISTPDKLQYRSSLSIDISSNFINWYENINFRASQRLLEDSK</sequence>
<organism evidence="2 4">
    <name type="scientific">Vibrio anguillarum</name>
    <name type="common">Listonella anguillarum</name>
    <dbReference type="NCBI Taxonomy" id="55601"/>
    <lineage>
        <taxon>Bacteria</taxon>
        <taxon>Pseudomonadati</taxon>
        <taxon>Pseudomonadota</taxon>
        <taxon>Gammaproteobacteria</taxon>
        <taxon>Vibrionales</taxon>
        <taxon>Vibrionaceae</taxon>
        <taxon>Vibrio</taxon>
    </lineage>
</organism>
<gene>
    <name evidence="1" type="ORF">EAY46_22750</name>
    <name evidence="2" type="ORF">ERJ77_03095</name>
</gene>
<dbReference type="AlphaFoldDB" id="A0AAW4BFA1"/>
<evidence type="ECO:0000313" key="4">
    <source>
        <dbReference type="Proteomes" id="UP000786185"/>
    </source>
</evidence>
<accession>A0AAW4BFA1</accession>
<dbReference type="EMBL" id="RDPI01000349">
    <property type="protein sequence ID" value="MBF4375813.1"/>
    <property type="molecule type" value="Genomic_DNA"/>
</dbReference>
<evidence type="ECO:0000313" key="3">
    <source>
        <dbReference type="Proteomes" id="UP000726136"/>
    </source>
</evidence>
<dbReference type="RefSeq" id="WP_194664441.1">
    <property type="nucleotide sequence ID" value="NZ_RDPI01000349.1"/>
</dbReference>